<dbReference type="NCBIfam" id="NF006622">
    <property type="entry name" value="PRK09190.1"/>
    <property type="match status" value="1"/>
</dbReference>
<reference evidence="3 4" key="1">
    <citation type="submission" date="2022-06" db="EMBL/GenBank/DDBJ databases">
        <title>Endosaccharibacter gen. nov., sp. nov., endophytic bacteria isolated from sugarcane.</title>
        <authorList>
            <person name="Pitiwittayakul N."/>
            <person name="Yukphan P."/>
            <person name="Charoenyingcharoen P."/>
            <person name="Tanasupawat S."/>
        </authorList>
    </citation>
    <scope>NUCLEOTIDE SEQUENCE [LARGE SCALE GENOMIC DNA]</scope>
    <source>
        <strain evidence="3 4">KSS8</strain>
    </source>
</reference>
<dbReference type="SUPFAM" id="SSF64376">
    <property type="entry name" value="YlxR-like"/>
    <property type="match status" value="1"/>
</dbReference>
<organism evidence="3 4">
    <name type="scientific">Endosaccharibacter trunci</name>
    <dbReference type="NCBI Taxonomy" id="2812733"/>
    <lineage>
        <taxon>Bacteria</taxon>
        <taxon>Pseudomonadati</taxon>
        <taxon>Pseudomonadota</taxon>
        <taxon>Alphaproteobacteria</taxon>
        <taxon>Acetobacterales</taxon>
        <taxon>Acetobacteraceae</taxon>
        <taxon>Endosaccharibacter</taxon>
    </lineage>
</organism>
<feature type="domain" description="YlxR" evidence="2">
    <location>
        <begin position="10"/>
        <end position="80"/>
    </location>
</feature>
<evidence type="ECO:0000313" key="3">
    <source>
        <dbReference type="EMBL" id="MCQ8278201.1"/>
    </source>
</evidence>
<keyword evidence="4" id="KW-1185">Reference proteome</keyword>
<dbReference type="Gene3D" id="3.30.1330.30">
    <property type="match status" value="1"/>
</dbReference>
<name>A0ABT1W5M9_9PROT</name>
<protein>
    <submittedName>
        <fullName evidence="3">RNA-binding protein</fullName>
    </submittedName>
</protein>
<evidence type="ECO:0000259" key="2">
    <source>
        <dbReference type="Pfam" id="PF04296"/>
    </source>
</evidence>
<gene>
    <name evidence="3" type="ORF">NFI95_07040</name>
</gene>
<evidence type="ECO:0000256" key="1">
    <source>
        <dbReference type="SAM" id="MobiDB-lite"/>
    </source>
</evidence>
<dbReference type="CDD" id="cd00279">
    <property type="entry name" value="YlxR"/>
    <property type="match status" value="1"/>
</dbReference>
<dbReference type="Pfam" id="PF04296">
    <property type="entry name" value="YlxR"/>
    <property type="match status" value="1"/>
</dbReference>
<dbReference type="InterPro" id="IPR037465">
    <property type="entry name" value="YlxR"/>
</dbReference>
<sequence length="219" mass="23350">MAEPETGPLRRCIVTRERLPKERMIRFVLSPDRVLTPDLGARLPGRGIWLSANGDVLETARTRGAFARAARGQVTIPQDLPALLQAGLLHRIADLLGLARRAGQTVCGYAKTREWIVGGRAAVIVQAIDGSPDERRRIVSGARSLPVVSVMTATRLAAAFGRDHVVHAALSRGALADRLVVESGRFAGLAGLAVPVRQADDTQTSAVDEQPGGFERAGV</sequence>
<comment type="caution">
    <text evidence="3">The sequence shown here is derived from an EMBL/GenBank/DDBJ whole genome shotgun (WGS) entry which is preliminary data.</text>
</comment>
<accession>A0ABT1W5M9</accession>
<dbReference type="PANTHER" id="PTHR34215:SF1">
    <property type="entry name" value="YLXR DOMAIN-CONTAINING PROTEIN"/>
    <property type="match status" value="1"/>
</dbReference>
<dbReference type="PANTHER" id="PTHR34215">
    <property type="entry name" value="BLL0784 PROTEIN"/>
    <property type="match status" value="1"/>
</dbReference>
<dbReference type="Proteomes" id="UP001524587">
    <property type="component" value="Unassembled WGS sequence"/>
</dbReference>
<dbReference type="Gene3D" id="3.30.1230.10">
    <property type="entry name" value="YlxR-like"/>
    <property type="match status" value="1"/>
</dbReference>
<dbReference type="EMBL" id="JAMSKV010000004">
    <property type="protein sequence ID" value="MCQ8278201.1"/>
    <property type="molecule type" value="Genomic_DNA"/>
</dbReference>
<evidence type="ECO:0000313" key="4">
    <source>
        <dbReference type="Proteomes" id="UP001524587"/>
    </source>
</evidence>
<dbReference type="InterPro" id="IPR029064">
    <property type="entry name" value="Ribosomal_eL30-like_sf"/>
</dbReference>
<dbReference type="SUPFAM" id="SSF55315">
    <property type="entry name" value="L30e-like"/>
    <property type="match status" value="1"/>
</dbReference>
<feature type="region of interest" description="Disordered" evidence="1">
    <location>
        <begin position="200"/>
        <end position="219"/>
    </location>
</feature>
<proteinExistence type="predicted"/>
<dbReference type="InterPro" id="IPR035931">
    <property type="entry name" value="YlxR-like_sf"/>
</dbReference>
<dbReference type="InterPro" id="IPR007393">
    <property type="entry name" value="YlxR_dom"/>
</dbReference>